<organism evidence="3 4">
    <name type="scientific">Panicum virgatum</name>
    <name type="common">Blackwell switchgrass</name>
    <dbReference type="NCBI Taxonomy" id="38727"/>
    <lineage>
        <taxon>Eukaryota</taxon>
        <taxon>Viridiplantae</taxon>
        <taxon>Streptophyta</taxon>
        <taxon>Embryophyta</taxon>
        <taxon>Tracheophyta</taxon>
        <taxon>Spermatophyta</taxon>
        <taxon>Magnoliopsida</taxon>
        <taxon>Liliopsida</taxon>
        <taxon>Poales</taxon>
        <taxon>Poaceae</taxon>
        <taxon>PACMAD clade</taxon>
        <taxon>Panicoideae</taxon>
        <taxon>Panicodae</taxon>
        <taxon>Paniceae</taxon>
        <taxon>Panicinae</taxon>
        <taxon>Panicum</taxon>
        <taxon>Panicum sect. Hiantes</taxon>
    </lineage>
</organism>
<dbReference type="AlphaFoldDB" id="A0A8T0TLZ8"/>
<feature type="region of interest" description="Disordered" evidence="2">
    <location>
        <begin position="540"/>
        <end position="566"/>
    </location>
</feature>
<gene>
    <name evidence="3" type="ORF">PVAP13_4KG232420</name>
</gene>
<feature type="coiled-coil region" evidence="1">
    <location>
        <begin position="274"/>
        <end position="346"/>
    </location>
</feature>
<proteinExistence type="predicted"/>
<dbReference type="EMBL" id="CM029043">
    <property type="protein sequence ID" value="KAG2611890.1"/>
    <property type="molecule type" value="Genomic_DNA"/>
</dbReference>
<evidence type="ECO:0000313" key="4">
    <source>
        <dbReference type="Proteomes" id="UP000823388"/>
    </source>
</evidence>
<evidence type="ECO:0000256" key="2">
    <source>
        <dbReference type="SAM" id="MobiDB-lite"/>
    </source>
</evidence>
<reference evidence="3" key="1">
    <citation type="submission" date="2020-05" db="EMBL/GenBank/DDBJ databases">
        <title>WGS assembly of Panicum virgatum.</title>
        <authorList>
            <person name="Lovell J.T."/>
            <person name="Jenkins J."/>
            <person name="Shu S."/>
            <person name="Juenger T.E."/>
            <person name="Schmutz J."/>
        </authorList>
    </citation>
    <scope>NUCLEOTIDE SEQUENCE</scope>
    <source>
        <strain evidence="3">AP13</strain>
    </source>
</reference>
<keyword evidence="1" id="KW-0175">Coiled coil</keyword>
<evidence type="ECO:0000256" key="1">
    <source>
        <dbReference type="SAM" id="Coils"/>
    </source>
</evidence>
<name>A0A8T0TLZ8_PANVG</name>
<sequence length="634" mass="67436">MYTYRVDLLGPFTPAEALSRERSVLGPRTNRVLDALKIEYGPRGGPSTGGRGRKRKVSDPHGGKGNISKSEQASAGEGSENSVVKGTPQGGSAGQGESSPAAAMPSPHVSPSPPAAAGSPPGAKPQSIEDGEIPNPLHFLANTASLSGGSPSVCDMAGEDAETQADVDVVGNDSPRHDDVALMTAAGEAAKSREKDDNLRVQDILVNKAQMSMFNELSESFYLPGVESLLTKGGYSENCDALVAAGFKTILLGRSLKSQFLNQSIAMSKEIKALKEEGSSRAAMEKELSDLREKAASMDSLKASFDEQVLKNRELEAKVLDLEKKAECLEEDKEKLNSALRCKNDIVKGLKDNERLFDEFVKREATKINSDISTAVRLAGGYVPERDFEKADDLHSLKWARGCAKSLPGMIPEFGNLIGLLGAKGVIHSLEKAGCNHFGALSDPNFSFPSFDPRFGSSDEALQALTVYAEKYWDVQKHCMMSFVAEGSKKGYKIAYEQGKQGEWVNPFPEEFLGAGAGSTIPFLTPASADAAGGSGTAAAAGDAPAAGAGGAPAVESSPKDDEGRGEVLDATPLKVMYGGFMLSWSSWLRAKSWFPALTFDQFFITKLKNVIFAIATSRISGRTSIAVFLVRAD</sequence>
<comment type="caution">
    <text evidence="3">The sequence shown here is derived from an EMBL/GenBank/DDBJ whole genome shotgun (WGS) entry which is preliminary data.</text>
</comment>
<dbReference type="Proteomes" id="UP000823388">
    <property type="component" value="Chromosome 4K"/>
</dbReference>
<accession>A0A8T0TLZ8</accession>
<feature type="compositionally biased region" description="Low complexity" evidence="2">
    <location>
        <begin position="98"/>
        <end position="107"/>
    </location>
</feature>
<feature type="compositionally biased region" description="Low complexity" evidence="2">
    <location>
        <begin position="115"/>
        <end position="126"/>
    </location>
</feature>
<feature type="region of interest" description="Disordered" evidence="2">
    <location>
        <begin position="24"/>
        <end position="135"/>
    </location>
</feature>
<feature type="compositionally biased region" description="Polar residues" evidence="2">
    <location>
        <begin position="67"/>
        <end position="84"/>
    </location>
</feature>
<keyword evidence="4" id="KW-1185">Reference proteome</keyword>
<evidence type="ECO:0000313" key="3">
    <source>
        <dbReference type="EMBL" id="KAG2611890.1"/>
    </source>
</evidence>
<protein>
    <submittedName>
        <fullName evidence="3">Uncharacterized protein</fullName>
    </submittedName>
</protein>